<evidence type="ECO:0000313" key="3">
    <source>
        <dbReference type="Proteomes" id="UP000005615"/>
    </source>
</evidence>
<feature type="compositionally biased region" description="Basic and acidic residues" evidence="1">
    <location>
        <begin position="126"/>
        <end position="156"/>
    </location>
</feature>
<dbReference type="Gene3D" id="1.25.40.10">
    <property type="entry name" value="Tetratricopeptide repeat domain"/>
    <property type="match status" value="1"/>
</dbReference>
<dbReference type="InterPro" id="IPR011990">
    <property type="entry name" value="TPR-like_helical_dom_sf"/>
</dbReference>
<sequence length="212" mass="24669">MFIASVLVWAFTDTQSFVNLWLTPDQQGRLWFELGDYQRAARTFENPRWQGFSLYAAEDFDEAANYFSRFKDAQSLLTRANALAHQREYIPARRAYQELAKHYPDHPALKVNLPIIEQLIKDNQRLSESQASERGELNPKTDEGPKSSEGSERQSMEVEQLSADELLQDPNLTDMWLRQIQRDPSEFLSTKFYLQLEQDEKEGKEAKEEGSQ</sequence>
<protein>
    <submittedName>
        <fullName evidence="2">TPR domain protein in aerotolerance operon</fullName>
    </submittedName>
</protein>
<name>F3L411_9GAMM</name>
<keyword evidence="3" id="KW-1185">Reference proteome</keyword>
<comment type="caution">
    <text evidence="2">The sequence shown here is derived from an EMBL/GenBank/DDBJ whole genome shotgun (WGS) entry which is preliminary data.</text>
</comment>
<dbReference type="Pfam" id="PF13174">
    <property type="entry name" value="TPR_6"/>
    <property type="match status" value="1"/>
</dbReference>
<dbReference type="AlphaFoldDB" id="F3L411"/>
<dbReference type="Proteomes" id="UP000005615">
    <property type="component" value="Unassembled WGS sequence"/>
</dbReference>
<dbReference type="STRING" id="2518989.IMCC3088_2392"/>
<gene>
    <name evidence="2" type="ORF">IMCC3088_2392</name>
</gene>
<dbReference type="eggNOG" id="COG0457">
    <property type="taxonomic scope" value="Bacteria"/>
</dbReference>
<proteinExistence type="predicted"/>
<dbReference type="RefSeq" id="WP_009576558.1">
    <property type="nucleotide sequence ID" value="NZ_AEIG01000072.1"/>
</dbReference>
<dbReference type="InterPro" id="IPR019734">
    <property type="entry name" value="TPR_rpt"/>
</dbReference>
<accession>F3L411</accession>
<feature type="region of interest" description="Disordered" evidence="1">
    <location>
        <begin position="126"/>
        <end position="167"/>
    </location>
</feature>
<organism evidence="2 3">
    <name type="scientific">Aequoribacter fuscus</name>
    <dbReference type="NCBI Taxonomy" id="2518989"/>
    <lineage>
        <taxon>Bacteria</taxon>
        <taxon>Pseudomonadati</taxon>
        <taxon>Pseudomonadota</taxon>
        <taxon>Gammaproteobacteria</taxon>
        <taxon>Cellvibrionales</taxon>
        <taxon>Halieaceae</taxon>
        <taxon>Aequoribacter</taxon>
    </lineage>
</organism>
<reference evidence="2 3" key="1">
    <citation type="journal article" date="2011" name="J. Bacteriol.">
        <title>Genome sequence of strain IMCC3088, a proteorhodopsin-containing marine bacterium belonging to the OM60/NOR5 clade.</title>
        <authorList>
            <person name="Jang Y."/>
            <person name="Oh H.M."/>
            <person name="Kang I."/>
            <person name="Lee K."/>
            <person name="Yang S.J."/>
            <person name="Cho J.C."/>
        </authorList>
    </citation>
    <scope>NUCLEOTIDE SEQUENCE [LARGE SCALE GENOMIC DNA]</scope>
    <source>
        <strain evidence="2 3">IMCC3088</strain>
    </source>
</reference>
<dbReference type="EMBL" id="AEIG01000072">
    <property type="protein sequence ID" value="EGG28932.1"/>
    <property type="molecule type" value="Genomic_DNA"/>
</dbReference>
<evidence type="ECO:0000313" key="2">
    <source>
        <dbReference type="EMBL" id="EGG28932.1"/>
    </source>
</evidence>
<evidence type="ECO:0000256" key="1">
    <source>
        <dbReference type="SAM" id="MobiDB-lite"/>
    </source>
</evidence>
<dbReference type="SUPFAM" id="SSF48452">
    <property type="entry name" value="TPR-like"/>
    <property type="match status" value="1"/>
</dbReference>